<reference evidence="2" key="1">
    <citation type="journal article" date="2019" name="Int. J. Syst. Evol. Microbiol.">
        <title>The Global Catalogue of Microorganisms (GCM) 10K type strain sequencing project: providing services to taxonomists for standard genome sequencing and annotation.</title>
        <authorList>
            <consortium name="The Broad Institute Genomics Platform"/>
            <consortium name="The Broad Institute Genome Sequencing Center for Infectious Disease"/>
            <person name="Wu L."/>
            <person name="Ma J."/>
        </authorList>
    </citation>
    <scope>NUCLEOTIDE SEQUENCE [LARGE SCALE GENOMIC DNA]</scope>
    <source>
        <strain evidence="2">JCM 18542</strain>
    </source>
</reference>
<dbReference type="EMBL" id="BAABKQ010000001">
    <property type="protein sequence ID" value="GAA4816664.1"/>
    <property type="molecule type" value="Genomic_DNA"/>
</dbReference>
<dbReference type="Proteomes" id="UP001500839">
    <property type="component" value="Unassembled WGS sequence"/>
</dbReference>
<name>A0ABP9CS93_9ACTN</name>
<comment type="caution">
    <text evidence="1">The sequence shown here is derived from an EMBL/GenBank/DDBJ whole genome shotgun (WGS) entry which is preliminary data.</text>
</comment>
<evidence type="ECO:0000313" key="2">
    <source>
        <dbReference type="Proteomes" id="UP001500839"/>
    </source>
</evidence>
<organism evidence="1 2">
    <name type="scientific">Tomitella cavernea</name>
    <dbReference type="NCBI Taxonomy" id="1387982"/>
    <lineage>
        <taxon>Bacteria</taxon>
        <taxon>Bacillati</taxon>
        <taxon>Actinomycetota</taxon>
        <taxon>Actinomycetes</taxon>
        <taxon>Mycobacteriales</taxon>
        <taxon>Tomitella</taxon>
    </lineage>
</organism>
<proteinExistence type="predicted"/>
<keyword evidence="2" id="KW-1185">Reference proteome</keyword>
<evidence type="ECO:0000313" key="1">
    <source>
        <dbReference type="EMBL" id="GAA4816664.1"/>
    </source>
</evidence>
<protein>
    <submittedName>
        <fullName evidence="1">Uncharacterized protein</fullName>
    </submittedName>
</protein>
<accession>A0ABP9CS93</accession>
<sequence>MPIDEIVGSSLGIPSFFIVKLAQLSVVIQGRAGLDSLLS</sequence>
<gene>
    <name evidence="1" type="ORF">GCM10023353_23660</name>
</gene>